<dbReference type="InterPro" id="IPR006439">
    <property type="entry name" value="HAD-SF_hydro_IA"/>
</dbReference>
<dbReference type="PANTHER" id="PTHR46193">
    <property type="entry name" value="6-PHOSPHOGLUCONATE PHOSPHATASE"/>
    <property type="match status" value="1"/>
</dbReference>
<sequence length="212" mass="23508">MTIKCLLFDSDGTLVDSEYLCNLGLAQQFATLGLKLEAHDLMKQYRGGKMSDVLNDIATLHDITIPAHFLEDYRARVANLFEANLKPIDGVVDALEQLDYEKAVVSNGPKEKIDHALGLCHLRHYFTPHIYSAYDIGAYKPSPDIYLRVAKKLGVMPSECVVIEDSMAGIKAGSAAKMKTFFYNTFNEPISLPNVFSFSDMRALPGLIASLK</sequence>
<comment type="caution">
    <text evidence="5">The sequence shown here is derived from an EMBL/GenBank/DDBJ whole genome shotgun (WGS) entry which is preliminary data.</text>
</comment>
<dbReference type="Gene3D" id="1.10.150.240">
    <property type="entry name" value="Putative phosphatase, domain 2"/>
    <property type="match status" value="1"/>
</dbReference>
<comment type="cofactor">
    <cofactor evidence="1">
        <name>Mg(2+)</name>
        <dbReference type="ChEBI" id="CHEBI:18420"/>
    </cofactor>
</comment>
<dbReference type="EMBL" id="PVNO01000031">
    <property type="protein sequence ID" value="PRO67490.1"/>
    <property type="molecule type" value="Genomic_DNA"/>
</dbReference>
<evidence type="ECO:0000256" key="2">
    <source>
        <dbReference type="ARBA" id="ARBA00006171"/>
    </source>
</evidence>
<protein>
    <submittedName>
        <fullName evidence="5">Haloacid dehalogenase</fullName>
    </submittedName>
</protein>
<evidence type="ECO:0000313" key="6">
    <source>
        <dbReference type="Proteomes" id="UP000239539"/>
    </source>
</evidence>
<reference evidence="6" key="1">
    <citation type="journal article" date="2020" name="Int. J. Syst. Evol. Microbiol.">
        <title>Alteromonas alba sp. nov., a marine bacterium isolated from the seawater of the West Pacific Ocean.</title>
        <authorList>
            <person name="Sun C."/>
            <person name="Wu Y.-H."/>
            <person name="Xamxidin M."/>
            <person name="Cheng H."/>
            <person name="Xu X.-W."/>
        </authorList>
    </citation>
    <scope>NUCLEOTIDE SEQUENCE [LARGE SCALE GENOMIC DNA]</scope>
    <source>
        <strain evidence="6">9a2</strain>
    </source>
</reference>
<dbReference type="RefSeq" id="WP_105932716.1">
    <property type="nucleotide sequence ID" value="NZ_PVNO01000031.1"/>
</dbReference>
<dbReference type="Pfam" id="PF00702">
    <property type="entry name" value="Hydrolase"/>
    <property type="match status" value="1"/>
</dbReference>
<keyword evidence="6" id="KW-1185">Reference proteome</keyword>
<dbReference type="NCBIfam" id="TIGR01549">
    <property type="entry name" value="HAD-SF-IA-v1"/>
    <property type="match status" value="1"/>
</dbReference>
<keyword evidence="4" id="KW-0460">Magnesium</keyword>
<name>A0ABX5CIU2_9ALTE</name>
<dbReference type="Proteomes" id="UP000239539">
    <property type="component" value="Unassembled WGS sequence"/>
</dbReference>
<keyword evidence="3" id="KW-0479">Metal-binding</keyword>
<dbReference type="SFLD" id="SFLDG01135">
    <property type="entry name" value="C1.5.6:_HAD__Beta-PGM__Phospha"/>
    <property type="match status" value="1"/>
</dbReference>
<dbReference type="InterPro" id="IPR051600">
    <property type="entry name" value="Beta-PGM-like"/>
</dbReference>
<evidence type="ECO:0000256" key="1">
    <source>
        <dbReference type="ARBA" id="ARBA00001946"/>
    </source>
</evidence>
<dbReference type="NCBIfam" id="TIGR01509">
    <property type="entry name" value="HAD-SF-IA-v3"/>
    <property type="match status" value="1"/>
</dbReference>
<dbReference type="Gene3D" id="3.40.50.1000">
    <property type="entry name" value="HAD superfamily/HAD-like"/>
    <property type="match status" value="1"/>
</dbReference>
<dbReference type="InterPro" id="IPR023198">
    <property type="entry name" value="PGP-like_dom2"/>
</dbReference>
<dbReference type="PANTHER" id="PTHR46193:SF10">
    <property type="entry name" value="6-PHOSPHOGLUCONATE PHOSPHATASE"/>
    <property type="match status" value="1"/>
</dbReference>
<evidence type="ECO:0000256" key="3">
    <source>
        <dbReference type="ARBA" id="ARBA00022723"/>
    </source>
</evidence>
<dbReference type="CDD" id="cd07526">
    <property type="entry name" value="HAD_BPGM_like"/>
    <property type="match status" value="1"/>
</dbReference>
<gene>
    <name evidence="5" type="ORF">C6Y39_17530</name>
</gene>
<comment type="similarity">
    <text evidence="2">Belongs to the HAD-like hydrolase superfamily. CbbY/CbbZ/Gph/YieH family.</text>
</comment>
<organism evidence="5 6">
    <name type="scientific">Alteromonas gracilis</name>
    <dbReference type="NCBI Taxonomy" id="1479524"/>
    <lineage>
        <taxon>Bacteria</taxon>
        <taxon>Pseudomonadati</taxon>
        <taxon>Pseudomonadota</taxon>
        <taxon>Gammaproteobacteria</taxon>
        <taxon>Alteromonadales</taxon>
        <taxon>Alteromonadaceae</taxon>
        <taxon>Alteromonas/Salinimonas group</taxon>
        <taxon>Alteromonas</taxon>
    </lineage>
</organism>
<dbReference type="SFLD" id="SFLDS00003">
    <property type="entry name" value="Haloacid_Dehalogenase"/>
    <property type="match status" value="1"/>
</dbReference>
<dbReference type="InterPro" id="IPR036412">
    <property type="entry name" value="HAD-like_sf"/>
</dbReference>
<accession>A0ABX5CIU2</accession>
<dbReference type="InterPro" id="IPR023214">
    <property type="entry name" value="HAD_sf"/>
</dbReference>
<evidence type="ECO:0000313" key="5">
    <source>
        <dbReference type="EMBL" id="PRO67490.1"/>
    </source>
</evidence>
<dbReference type="PRINTS" id="PR00413">
    <property type="entry name" value="HADHALOGNASE"/>
</dbReference>
<dbReference type="SFLD" id="SFLDG01129">
    <property type="entry name" value="C1.5:_HAD__Beta-PGM__Phosphata"/>
    <property type="match status" value="1"/>
</dbReference>
<evidence type="ECO:0000256" key="4">
    <source>
        <dbReference type="ARBA" id="ARBA00022842"/>
    </source>
</evidence>
<proteinExistence type="inferred from homology"/>
<dbReference type="SUPFAM" id="SSF56784">
    <property type="entry name" value="HAD-like"/>
    <property type="match status" value="1"/>
</dbReference>